<feature type="transmembrane region" description="Helical" evidence="6">
    <location>
        <begin position="141"/>
        <end position="161"/>
    </location>
</feature>
<feature type="region of interest" description="Disordered" evidence="5">
    <location>
        <begin position="298"/>
        <end position="321"/>
    </location>
</feature>
<evidence type="ECO:0000256" key="5">
    <source>
        <dbReference type="SAM" id="MobiDB-lite"/>
    </source>
</evidence>
<evidence type="ECO:0000313" key="10">
    <source>
        <dbReference type="Proteomes" id="UP000822688"/>
    </source>
</evidence>
<feature type="transmembrane region" description="Helical" evidence="6">
    <location>
        <begin position="256"/>
        <end position="278"/>
    </location>
</feature>
<feature type="transmembrane region" description="Helical" evidence="6">
    <location>
        <begin position="109"/>
        <end position="129"/>
    </location>
</feature>
<keyword evidence="3 6" id="KW-1133">Transmembrane helix</keyword>
<dbReference type="InterPro" id="IPR036259">
    <property type="entry name" value="MFS_trans_sf"/>
</dbReference>
<feature type="transmembrane region" description="Helical" evidence="6">
    <location>
        <begin position="428"/>
        <end position="447"/>
    </location>
</feature>
<accession>A0A8T0H667</accession>
<feature type="transmembrane region" description="Helical" evidence="6">
    <location>
        <begin position="77"/>
        <end position="97"/>
    </location>
</feature>
<feature type="transmembrane region" description="Helical" evidence="6">
    <location>
        <begin position="486"/>
        <end position="510"/>
    </location>
</feature>
<dbReference type="AlphaFoldDB" id="A0A8T0H667"/>
<keyword evidence="10" id="KW-1185">Reference proteome</keyword>
<feature type="domain" description="NFD4 C-terminal" evidence="8">
    <location>
        <begin position="352"/>
        <end position="511"/>
    </location>
</feature>
<dbReference type="GO" id="GO:0016020">
    <property type="term" value="C:membrane"/>
    <property type="evidence" value="ECO:0007669"/>
    <property type="project" value="UniProtKB-SubCell"/>
</dbReference>
<dbReference type="Gene3D" id="1.20.1250.20">
    <property type="entry name" value="MFS general substrate transporter like domains"/>
    <property type="match status" value="1"/>
</dbReference>
<dbReference type="Pfam" id="PF23262">
    <property type="entry name" value="NFD4_C"/>
    <property type="match status" value="1"/>
</dbReference>
<dbReference type="EMBL" id="CM026428">
    <property type="protein sequence ID" value="KAG0566207.1"/>
    <property type="molecule type" value="Genomic_DNA"/>
</dbReference>
<dbReference type="InterPro" id="IPR056555">
    <property type="entry name" value="NFD4_C"/>
</dbReference>
<evidence type="ECO:0000256" key="2">
    <source>
        <dbReference type="ARBA" id="ARBA00022692"/>
    </source>
</evidence>
<organism evidence="9 10">
    <name type="scientific">Ceratodon purpureus</name>
    <name type="common">Fire moss</name>
    <name type="synonym">Dicranum purpureum</name>
    <dbReference type="NCBI Taxonomy" id="3225"/>
    <lineage>
        <taxon>Eukaryota</taxon>
        <taxon>Viridiplantae</taxon>
        <taxon>Streptophyta</taxon>
        <taxon>Embryophyta</taxon>
        <taxon>Bryophyta</taxon>
        <taxon>Bryophytina</taxon>
        <taxon>Bryopsida</taxon>
        <taxon>Dicranidae</taxon>
        <taxon>Pseudoditrichales</taxon>
        <taxon>Ditrichaceae</taxon>
        <taxon>Ceratodon</taxon>
    </lineage>
</organism>
<feature type="transmembrane region" description="Helical" evidence="6">
    <location>
        <begin position="12"/>
        <end position="32"/>
    </location>
</feature>
<comment type="subcellular location">
    <subcellularLocation>
        <location evidence="1">Membrane</location>
        <topology evidence="1">Multi-pass membrane protein</topology>
    </subcellularLocation>
</comment>
<evidence type="ECO:0000256" key="6">
    <source>
        <dbReference type="SAM" id="Phobius"/>
    </source>
</evidence>
<evidence type="ECO:0000259" key="7">
    <source>
        <dbReference type="Pfam" id="PF06813"/>
    </source>
</evidence>
<dbReference type="SUPFAM" id="SSF103473">
    <property type="entry name" value="MFS general substrate transporter"/>
    <property type="match status" value="2"/>
</dbReference>
<feature type="transmembrane region" description="Helical" evidence="6">
    <location>
        <begin position="358"/>
        <end position="376"/>
    </location>
</feature>
<feature type="transmembrane region" description="Helical" evidence="6">
    <location>
        <begin position="388"/>
        <end position="407"/>
    </location>
</feature>
<evidence type="ECO:0000259" key="8">
    <source>
        <dbReference type="Pfam" id="PF23262"/>
    </source>
</evidence>
<evidence type="ECO:0000256" key="4">
    <source>
        <dbReference type="ARBA" id="ARBA00023136"/>
    </source>
</evidence>
<keyword evidence="4 6" id="KW-0472">Membrane</keyword>
<protein>
    <recommendedName>
        <fullName evidence="11">Nodulin-like domain-containing protein</fullName>
    </recommendedName>
</protein>
<evidence type="ECO:0008006" key="11">
    <source>
        <dbReference type="Google" id="ProtNLM"/>
    </source>
</evidence>
<comment type="caution">
    <text evidence="9">The sequence shown here is derived from an EMBL/GenBank/DDBJ whole genome shotgun (WGS) entry which is preliminary data.</text>
</comment>
<keyword evidence="2 6" id="KW-0812">Transmembrane</keyword>
<feature type="domain" description="Nodulin-like" evidence="7">
    <location>
        <begin position="11"/>
        <end position="276"/>
    </location>
</feature>
<feature type="transmembrane region" description="Helical" evidence="6">
    <location>
        <begin position="564"/>
        <end position="585"/>
    </location>
</feature>
<feature type="transmembrane region" description="Helical" evidence="6">
    <location>
        <begin position="224"/>
        <end position="244"/>
    </location>
</feature>
<evidence type="ECO:0000313" key="9">
    <source>
        <dbReference type="EMBL" id="KAG0566207.1"/>
    </source>
</evidence>
<evidence type="ECO:0000256" key="1">
    <source>
        <dbReference type="ARBA" id="ARBA00004141"/>
    </source>
</evidence>
<dbReference type="PANTHER" id="PTHR21576">
    <property type="entry name" value="UNCHARACTERIZED NODULIN-LIKE PROTEIN"/>
    <property type="match status" value="1"/>
</dbReference>
<dbReference type="InterPro" id="IPR010658">
    <property type="entry name" value="Nodulin-like"/>
</dbReference>
<name>A0A8T0H667_CERPU</name>
<feature type="transmembrane region" description="Helical" evidence="6">
    <location>
        <begin position="173"/>
        <end position="195"/>
    </location>
</feature>
<dbReference type="Proteomes" id="UP000822688">
    <property type="component" value="Chromosome 7"/>
</dbReference>
<dbReference type="PANTHER" id="PTHR21576:SF22">
    <property type="entry name" value="F25A4.25 PROTEIN"/>
    <property type="match status" value="1"/>
</dbReference>
<proteinExistence type="predicted"/>
<gene>
    <name evidence="9" type="ORF">KC19_7G045900</name>
</gene>
<reference evidence="9" key="1">
    <citation type="submission" date="2020-06" db="EMBL/GenBank/DDBJ databases">
        <title>WGS assembly of Ceratodon purpureus strain R40.</title>
        <authorList>
            <person name="Carey S.B."/>
            <person name="Jenkins J."/>
            <person name="Shu S."/>
            <person name="Lovell J.T."/>
            <person name="Sreedasyam A."/>
            <person name="Maumus F."/>
            <person name="Tiley G.P."/>
            <person name="Fernandez-Pozo N."/>
            <person name="Barry K."/>
            <person name="Chen C."/>
            <person name="Wang M."/>
            <person name="Lipzen A."/>
            <person name="Daum C."/>
            <person name="Saski C.A."/>
            <person name="Payton A.C."/>
            <person name="Mcbreen J.C."/>
            <person name="Conrad R.E."/>
            <person name="Kollar L.M."/>
            <person name="Olsson S."/>
            <person name="Huttunen S."/>
            <person name="Landis J.B."/>
            <person name="Wickett N.J."/>
            <person name="Johnson M.G."/>
            <person name="Rensing S.A."/>
            <person name="Grimwood J."/>
            <person name="Schmutz J."/>
            <person name="Mcdaniel S.F."/>
        </authorList>
    </citation>
    <scope>NUCLEOTIDE SEQUENCE</scope>
    <source>
        <strain evidence="9">R40</strain>
    </source>
</reference>
<feature type="transmembrane region" description="Helical" evidence="6">
    <location>
        <begin position="453"/>
        <end position="474"/>
    </location>
</feature>
<evidence type="ECO:0000256" key="3">
    <source>
        <dbReference type="ARBA" id="ARBA00022989"/>
    </source>
</evidence>
<dbReference type="Pfam" id="PF06813">
    <property type="entry name" value="Nodulin-like"/>
    <property type="match status" value="1"/>
</dbReference>
<sequence>MGRPWWVMRNRWMMLVAGMWVMCCAGTSYLYGEYSSAIKDALRYDQETLDTVGFFKELGESVGLLSGLLYDVWPMWAVLLLGAVQTSGGYMMAYFAVSGILTAPPVWAMSLYLCIGANGQTFFITAVLVSLVKRFPLSRGMVIGVMKGLVGLSAAVLTQFVRGLYPQRAPADAAKVLLFLGWFPAVVVAFSYLFFRSQPTGSDGDCATGNSGVEVVEYEENETIYFSFFAGAMLTLAAFLLAIIMLQNTVRPFPEWLSRGVCLVTLLLLLLPLGVVYVSRINNRRNRRCLQGNDTISNRREPLLPAAPKYEPSPEPNSSSYGTFGEGSNLARIDSFQRNFPARGEDHTLPQALRNIDFWLLVAIAMIGLGSGLTAMDNVGQVGASLGYSDASITSFVSMISIWNFLGRLGAGALSELGLHEKGLPRPLFIMFALTALAIGHTIMALALPGSLYLGSILIGVSYGAHWSLIPTATSELFGLKHFGTLLNAVTMASPIGSYILSVRVAGFFYDVEARKQHPLRPLLRRSLHLLSAMNGQIPAGEFTSFADENKTSLSCTGAVCFRLTFFIMAAICAVGCLLCALLLARTRKYYTEVVYESCQLRTHGAASRERRDDTEQPR</sequence>